<keyword evidence="2" id="KW-1185">Reference proteome</keyword>
<evidence type="ECO:0000313" key="2">
    <source>
        <dbReference type="Proteomes" id="UP000028302"/>
    </source>
</evidence>
<organism evidence="1 2">
    <name type="scientific">Salinisphaera hydrothermalis (strain C41B8)</name>
    <dbReference type="NCBI Taxonomy" id="1304275"/>
    <lineage>
        <taxon>Bacteria</taxon>
        <taxon>Pseudomonadati</taxon>
        <taxon>Pseudomonadota</taxon>
        <taxon>Gammaproteobacteria</taxon>
        <taxon>Salinisphaerales</taxon>
        <taxon>Salinisphaeraceae</taxon>
        <taxon>Salinisphaera</taxon>
    </lineage>
</organism>
<dbReference type="AlphaFoldDB" id="A0A084IKG6"/>
<evidence type="ECO:0000313" key="1">
    <source>
        <dbReference type="EMBL" id="KEZ77200.1"/>
    </source>
</evidence>
<dbReference type="EMBL" id="APNK01000016">
    <property type="protein sequence ID" value="KEZ77200.1"/>
    <property type="molecule type" value="Genomic_DNA"/>
</dbReference>
<proteinExistence type="predicted"/>
<comment type="caution">
    <text evidence="1">The sequence shown here is derived from an EMBL/GenBank/DDBJ whole genome shotgun (WGS) entry which is preliminary data.</text>
</comment>
<protein>
    <recommendedName>
        <fullName evidence="3">Alginate export domain-containing protein</fullName>
    </recommendedName>
</protein>
<dbReference type="STRING" id="1304275.C41B8_11443"/>
<dbReference type="Proteomes" id="UP000028302">
    <property type="component" value="Unassembled WGS sequence"/>
</dbReference>
<evidence type="ECO:0008006" key="3">
    <source>
        <dbReference type="Google" id="ProtNLM"/>
    </source>
</evidence>
<dbReference type="OrthoDB" id="7240756at2"/>
<dbReference type="RefSeq" id="WP_051883433.1">
    <property type="nucleotide sequence ID" value="NZ_APNK01000016.1"/>
</dbReference>
<dbReference type="eggNOG" id="COG4313">
    <property type="taxonomic scope" value="Bacteria"/>
</dbReference>
<name>A0A084IKG6_SALHC</name>
<accession>A0A084IKG6</accession>
<gene>
    <name evidence="1" type="ORF">C41B8_11443</name>
</gene>
<reference evidence="1 2" key="1">
    <citation type="submission" date="2013-03" db="EMBL/GenBank/DDBJ databases">
        <title>Salinisphaera hydrothermalis C41B8 Genome Sequencing.</title>
        <authorList>
            <person name="Li C."/>
            <person name="Lai Q."/>
            <person name="Shao Z."/>
        </authorList>
    </citation>
    <scope>NUCLEOTIDE SEQUENCE [LARGE SCALE GENOMIC DNA]</scope>
    <source>
        <strain evidence="1 2">C41B8</strain>
    </source>
</reference>
<sequence length="270" mass="29351">MLDSIQHGHYDNNWNSRKTPNTHALRSVSLLEYGLTDRLLVALLPQFGYNVVENGPDSQGVQLGDTKLRFQYMIHAFKEGSWLPTTALAYSQVFPTGKYDGLGNHPADGLGSGLFTSTFGLFTQDYFWMPNGRILRSRLDLTYTIPDDKASVQGVSVYGTGSGFNGRIDAGNTFSADLAFEYSMTRHWAPAVDIVYSHSDGASVRGTQASNGLVTTVSSNSKPSEAIDVAPAMEYNWNSHYGVIVGADVVVAGRNTGDAVTPQAALNIYY</sequence>